<dbReference type="AlphaFoldDB" id="B8KQE4"/>
<dbReference type="RefSeq" id="WP_009019783.1">
    <property type="nucleotide sequence ID" value="NZ_DS999411.1"/>
</dbReference>
<dbReference type="Gene3D" id="2.60.120.620">
    <property type="entry name" value="q2cbj1_9rhob like domain"/>
    <property type="match status" value="1"/>
</dbReference>
<evidence type="ECO:0000256" key="3">
    <source>
        <dbReference type="PROSITE-ProRule" id="PRU00339"/>
    </source>
</evidence>
<dbReference type="PANTHER" id="PTHR45586">
    <property type="entry name" value="TPR REPEAT-CONTAINING PROTEIN PA4667"/>
    <property type="match status" value="1"/>
</dbReference>
<sequence>MIQSDRKHPEASKWQTLADEDLEAAEARYAALLASDPQSAEAKLGLGRVLQQQGFQRPAMGLFQSVLDDDAKHVGALVGLGLSLKAMGWNDAAADTLVEAVRAQPDDGKVWGHLASAYSASGREDEAVAAYQEALLLAPDDLELHAWFNRYLGVLGHDDFLKSYRDRLVIQPDDQACASELARLLIAGGCPDEALAVLTEHVDAESASPATGVLRVEALRELGQFDSSLEAARTGLRHFPQHRDVKLAFAIALMASGADYGEAEALLGSMAKAAPDDQEVIAHYLTALRYTGSDRYRGWVDYARIVHPSTLIASEGCADLDTLVTRLRALHTTTQHPVEQSVVNGTQTLDALFQRQDDDIIAFVEVLGASIAEQLGRLAATIASRRLSHESSAFRFTDSWSVRLANGGFHKNHYHPSGWVSGVCYLTVPEEVVRQGRGWLKFGEPGFRAREPLEADFWIKPKPGMMVLFPSYLWHGTAPLCEPSERITVGFDLVPATH</sequence>
<dbReference type="InterPro" id="IPR012668">
    <property type="entry name" value="CHP02466"/>
</dbReference>
<dbReference type="Gene3D" id="1.25.40.10">
    <property type="entry name" value="Tetratricopeptide repeat domain"/>
    <property type="match status" value="2"/>
</dbReference>
<dbReference type="PROSITE" id="PS50005">
    <property type="entry name" value="TPR"/>
    <property type="match status" value="1"/>
</dbReference>
<dbReference type="OrthoDB" id="549777at2"/>
<dbReference type="Pfam" id="PF13432">
    <property type="entry name" value="TPR_16"/>
    <property type="match status" value="2"/>
</dbReference>
<evidence type="ECO:0000256" key="2">
    <source>
        <dbReference type="ARBA" id="ARBA00022803"/>
    </source>
</evidence>
<keyword evidence="5" id="KW-1185">Reference proteome</keyword>
<dbReference type="SMART" id="SM00028">
    <property type="entry name" value="TPR"/>
    <property type="match status" value="3"/>
</dbReference>
<dbReference type="SUPFAM" id="SSF48452">
    <property type="entry name" value="TPR-like"/>
    <property type="match status" value="2"/>
</dbReference>
<keyword evidence="2 3" id="KW-0802">TPR repeat</keyword>
<dbReference type="InterPro" id="IPR011990">
    <property type="entry name" value="TPR-like_helical_dom_sf"/>
</dbReference>
<name>B8KQE4_9GAMM</name>
<dbReference type="InterPro" id="IPR019734">
    <property type="entry name" value="TPR_rpt"/>
</dbReference>
<proteinExistence type="predicted"/>
<dbReference type="HOGENOM" id="CLU_029701_0_0_6"/>
<dbReference type="EMBL" id="DS999411">
    <property type="protein sequence ID" value="EED35036.1"/>
    <property type="molecule type" value="Genomic_DNA"/>
</dbReference>
<evidence type="ECO:0000313" key="5">
    <source>
        <dbReference type="Proteomes" id="UP000004699"/>
    </source>
</evidence>
<dbReference type="Pfam" id="PF14559">
    <property type="entry name" value="TPR_19"/>
    <property type="match status" value="1"/>
</dbReference>
<keyword evidence="1" id="KW-0677">Repeat</keyword>
<dbReference type="STRING" id="565045.NOR51B_977"/>
<gene>
    <name evidence="4" type="ORF">NOR51B_977</name>
</gene>
<reference evidence="5" key="1">
    <citation type="journal article" date="2013" name="BMC Microbiol.">
        <title>Taxonomy and evolution of bacteriochlorophyll a-containing members of the OM60/NOR5 clade of marine gammaproteobacteria: description of Luminiphilus syltensis gen. nov., sp. nov., reclassification of Haliea rubra as Pseudohaliea rubra gen. nov., comb. nov., and emendation of Chromatocurvus halotolerans.</title>
        <authorList>
            <person name="Spring S."/>
            <person name="Riedel T."/>
            <person name="Sproer C."/>
            <person name="Yan S."/>
            <person name="Harder J."/>
            <person name="Fuchs B.M."/>
        </authorList>
    </citation>
    <scope>NUCLEOTIDE SEQUENCE [LARGE SCALE GENOMIC DNA]</scope>
    <source>
        <strain evidence="5">NOR51-B</strain>
    </source>
</reference>
<evidence type="ECO:0000313" key="4">
    <source>
        <dbReference type="EMBL" id="EED35036.1"/>
    </source>
</evidence>
<dbReference type="eggNOG" id="COG0457">
    <property type="taxonomic scope" value="Bacteria"/>
</dbReference>
<accession>B8KQE4</accession>
<dbReference type="PANTHER" id="PTHR45586:SF14">
    <property type="entry name" value="TETRATRICOPEPTIDE TPR_2 REPEAT PROTEIN"/>
    <property type="match status" value="1"/>
</dbReference>
<dbReference type="Proteomes" id="UP000004699">
    <property type="component" value="Unassembled WGS sequence"/>
</dbReference>
<organism evidence="4 5">
    <name type="scientific">Luminiphilus syltensis NOR5-1B</name>
    <dbReference type="NCBI Taxonomy" id="565045"/>
    <lineage>
        <taxon>Bacteria</taxon>
        <taxon>Pseudomonadati</taxon>
        <taxon>Pseudomonadota</taxon>
        <taxon>Gammaproteobacteria</taxon>
        <taxon>Cellvibrionales</taxon>
        <taxon>Halieaceae</taxon>
        <taxon>Luminiphilus</taxon>
    </lineage>
</organism>
<evidence type="ECO:0000256" key="1">
    <source>
        <dbReference type="ARBA" id="ARBA00022737"/>
    </source>
</evidence>
<feature type="repeat" description="TPR" evidence="3">
    <location>
        <begin position="108"/>
        <end position="141"/>
    </location>
</feature>
<dbReference type="InterPro" id="IPR051012">
    <property type="entry name" value="CellSynth/LPSAsmb/PSIAsmb"/>
</dbReference>
<dbReference type="Pfam" id="PF13759">
    <property type="entry name" value="2OG-FeII_Oxy_5"/>
    <property type="match status" value="1"/>
</dbReference>
<protein>
    <submittedName>
        <fullName evidence="4">Uncharacterized protein</fullName>
    </submittedName>
</protein>